<name>A0A375J0J9_9BURK</name>
<dbReference type="EMBL" id="OVTA01000017">
    <property type="protein sequence ID" value="SPR98269.1"/>
    <property type="molecule type" value="Genomic_DNA"/>
</dbReference>
<dbReference type="AlphaFoldDB" id="A0A375J0J9"/>
<protein>
    <submittedName>
        <fullName evidence="1">Uncharacterized protein</fullName>
    </submittedName>
</protein>
<reference evidence="1 2" key="1">
    <citation type="submission" date="2018-01" db="EMBL/GenBank/DDBJ databases">
        <authorList>
            <person name="Gaut B.S."/>
            <person name="Morton B.R."/>
            <person name="Clegg M.T."/>
            <person name="Duvall M.R."/>
        </authorList>
    </citation>
    <scope>NUCLEOTIDE SEQUENCE [LARGE SCALE GENOMIC DNA]</scope>
    <source>
        <strain evidence="1">Cupriavidus taiwanensis cmp 52</strain>
    </source>
</reference>
<accession>A0A375J0J9</accession>
<sequence length="66" mass="7580">MQPVPRADQYRAPELELIARNFTFHPVWPCFDELLIWMAGSIDRHGTQAKMPVCCKQGDSSDRFNG</sequence>
<evidence type="ECO:0000313" key="1">
    <source>
        <dbReference type="EMBL" id="SPR98269.1"/>
    </source>
</evidence>
<proteinExistence type="predicted"/>
<organism evidence="1 2">
    <name type="scientific">Cupriavidus taiwanensis</name>
    <dbReference type="NCBI Taxonomy" id="164546"/>
    <lineage>
        <taxon>Bacteria</taxon>
        <taxon>Pseudomonadati</taxon>
        <taxon>Pseudomonadota</taxon>
        <taxon>Betaproteobacteria</taxon>
        <taxon>Burkholderiales</taxon>
        <taxon>Burkholderiaceae</taxon>
        <taxon>Cupriavidus</taxon>
    </lineage>
</organism>
<dbReference type="Proteomes" id="UP000256805">
    <property type="component" value="Unassembled WGS sequence"/>
</dbReference>
<gene>
    <name evidence="1" type="ORF">CBM2634_A240091</name>
</gene>
<evidence type="ECO:0000313" key="2">
    <source>
        <dbReference type="Proteomes" id="UP000256805"/>
    </source>
</evidence>